<dbReference type="EMBL" id="FUEG01000007">
    <property type="protein sequence ID" value="SJL06813.1"/>
    <property type="molecule type" value="Genomic_DNA"/>
</dbReference>
<evidence type="ECO:0000313" key="3">
    <source>
        <dbReference type="Proteomes" id="UP000219338"/>
    </source>
</evidence>
<name>A0A284RDH7_ARMOS</name>
<dbReference type="STRING" id="47428.A0A284RDH7"/>
<protein>
    <recommendedName>
        <fullName evidence="4">Ribosomal RNA methyltransferase FtsJ domain-containing protein</fullName>
    </recommendedName>
</protein>
<gene>
    <name evidence="2" type="ORF">ARMOST_10155</name>
</gene>
<feature type="region of interest" description="Disordered" evidence="1">
    <location>
        <begin position="1"/>
        <end position="23"/>
    </location>
</feature>
<dbReference type="AlphaFoldDB" id="A0A284RDH7"/>
<accession>A0A284RDH7</accession>
<dbReference type="Proteomes" id="UP000219338">
    <property type="component" value="Unassembled WGS sequence"/>
</dbReference>
<evidence type="ECO:0000313" key="2">
    <source>
        <dbReference type="EMBL" id="SJL06813.1"/>
    </source>
</evidence>
<feature type="compositionally biased region" description="Low complexity" evidence="1">
    <location>
        <begin position="10"/>
        <end position="23"/>
    </location>
</feature>
<proteinExistence type="predicted"/>
<evidence type="ECO:0000256" key="1">
    <source>
        <dbReference type="SAM" id="MobiDB-lite"/>
    </source>
</evidence>
<keyword evidence="3" id="KW-1185">Reference proteome</keyword>
<sequence>MATNVKQRASSSYKSVTHSNSSNSTVSFGFLDHDDVSVVVDLGVVPGGWSRVAVFGARVKRRPADSSCGSDYNFLDIDTIEEELVRSESRTIVVVD</sequence>
<evidence type="ECO:0008006" key="4">
    <source>
        <dbReference type="Google" id="ProtNLM"/>
    </source>
</evidence>
<dbReference type="OrthoDB" id="20105at2759"/>
<reference evidence="3" key="1">
    <citation type="journal article" date="2017" name="Nat. Ecol. Evol.">
        <title>Genome expansion and lineage-specific genetic innovations in the forest pathogenic fungi Armillaria.</title>
        <authorList>
            <person name="Sipos G."/>
            <person name="Prasanna A.N."/>
            <person name="Walter M.C."/>
            <person name="O'Connor E."/>
            <person name="Balint B."/>
            <person name="Krizsan K."/>
            <person name="Kiss B."/>
            <person name="Hess J."/>
            <person name="Varga T."/>
            <person name="Slot J."/>
            <person name="Riley R."/>
            <person name="Boka B."/>
            <person name="Rigling D."/>
            <person name="Barry K."/>
            <person name="Lee J."/>
            <person name="Mihaltcheva S."/>
            <person name="LaButti K."/>
            <person name="Lipzen A."/>
            <person name="Waldron R."/>
            <person name="Moloney N.M."/>
            <person name="Sperisen C."/>
            <person name="Kredics L."/>
            <person name="Vagvoelgyi C."/>
            <person name="Patrignani A."/>
            <person name="Fitzpatrick D."/>
            <person name="Nagy I."/>
            <person name="Doyle S."/>
            <person name="Anderson J.B."/>
            <person name="Grigoriev I.V."/>
            <person name="Gueldener U."/>
            <person name="Muensterkoetter M."/>
            <person name="Nagy L.G."/>
        </authorList>
    </citation>
    <scope>NUCLEOTIDE SEQUENCE [LARGE SCALE GENOMIC DNA]</scope>
    <source>
        <strain evidence="3">C18/9</strain>
    </source>
</reference>
<organism evidence="2 3">
    <name type="scientific">Armillaria ostoyae</name>
    <name type="common">Armillaria root rot fungus</name>
    <dbReference type="NCBI Taxonomy" id="47428"/>
    <lineage>
        <taxon>Eukaryota</taxon>
        <taxon>Fungi</taxon>
        <taxon>Dikarya</taxon>
        <taxon>Basidiomycota</taxon>
        <taxon>Agaricomycotina</taxon>
        <taxon>Agaricomycetes</taxon>
        <taxon>Agaricomycetidae</taxon>
        <taxon>Agaricales</taxon>
        <taxon>Marasmiineae</taxon>
        <taxon>Physalacriaceae</taxon>
        <taxon>Armillaria</taxon>
    </lineage>
</organism>